<proteinExistence type="predicted"/>
<protein>
    <submittedName>
        <fullName evidence="2">Uncharacterized protein</fullName>
    </submittedName>
</protein>
<feature type="region of interest" description="Disordered" evidence="1">
    <location>
        <begin position="52"/>
        <end position="83"/>
    </location>
</feature>
<keyword evidence="3" id="KW-1185">Reference proteome</keyword>
<name>A0A6A1WJF6_9ROSI</name>
<organism evidence="2 3">
    <name type="scientific">Morella rubra</name>
    <name type="common">Chinese bayberry</name>
    <dbReference type="NCBI Taxonomy" id="262757"/>
    <lineage>
        <taxon>Eukaryota</taxon>
        <taxon>Viridiplantae</taxon>
        <taxon>Streptophyta</taxon>
        <taxon>Embryophyta</taxon>
        <taxon>Tracheophyta</taxon>
        <taxon>Spermatophyta</taxon>
        <taxon>Magnoliopsida</taxon>
        <taxon>eudicotyledons</taxon>
        <taxon>Gunneridae</taxon>
        <taxon>Pentapetalae</taxon>
        <taxon>rosids</taxon>
        <taxon>fabids</taxon>
        <taxon>Fagales</taxon>
        <taxon>Myricaceae</taxon>
        <taxon>Morella</taxon>
    </lineage>
</organism>
<gene>
    <name evidence="2" type="ORF">CJ030_MR1G015651</name>
</gene>
<dbReference type="AlphaFoldDB" id="A0A6A1WJF6"/>
<comment type="caution">
    <text evidence="2">The sequence shown here is derived from an EMBL/GenBank/DDBJ whole genome shotgun (WGS) entry which is preliminary data.</text>
</comment>
<evidence type="ECO:0000256" key="1">
    <source>
        <dbReference type="SAM" id="MobiDB-lite"/>
    </source>
</evidence>
<dbReference type="EMBL" id="RXIC02000019">
    <property type="protein sequence ID" value="KAB1225331.1"/>
    <property type="molecule type" value="Genomic_DNA"/>
</dbReference>
<evidence type="ECO:0000313" key="3">
    <source>
        <dbReference type="Proteomes" id="UP000516437"/>
    </source>
</evidence>
<sequence length="131" mass="15019">MTKTWFGNHMLPVVVIYGHPNLIFFDFLNHLNKNVIFSMGNLLNKRTVSKVDGDSMLQPEPPASEKHPQGSSSEEQMRVPSKAGVISEIRLTSFKVRTIDFDRDTNFRKGAQDRKTKVGCKCFQIRFWKSS</sequence>
<evidence type="ECO:0000313" key="2">
    <source>
        <dbReference type="EMBL" id="KAB1225331.1"/>
    </source>
</evidence>
<dbReference type="Proteomes" id="UP000516437">
    <property type="component" value="Chromosome 1"/>
</dbReference>
<reference evidence="2 3" key="1">
    <citation type="journal article" date="2019" name="Plant Biotechnol. J.">
        <title>The red bayberry genome and genetic basis of sex determination.</title>
        <authorList>
            <person name="Jia H.M."/>
            <person name="Jia H.J."/>
            <person name="Cai Q.L."/>
            <person name="Wang Y."/>
            <person name="Zhao H.B."/>
            <person name="Yang W.F."/>
            <person name="Wang G.Y."/>
            <person name="Li Y.H."/>
            <person name="Zhan D.L."/>
            <person name="Shen Y.T."/>
            <person name="Niu Q.F."/>
            <person name="Chang L."/>
            <person name="Qiu J."/>
            <person name="Zhao L."/>
            <person name="Xie H.B."/>
            <person name="Fu W.Y."/>
            <person name="Jin J."/>
            <person name="Li X.W."/>
            <person name="Jiao Y."/>
            <person name="Zhou C.C."/>
            <person name="Tu T."/>
            <person name="Chai C.Y."/>
            <person name="Gao J.L."/>
            <person name="Fan L.J."/>
            <person name="van de Weg E."/>
            <person name="Wang J.Y."/>
            <person name="Gao Z.S."/>
        </authorList>
    </citation>
    <scope>NUCLEOTIDE SEQUENCE [LARGE SCALE GENOMIC DNA]</scope>
    <source>
        <tissue evidence="2">Leaves</tissue>
    </source>
</reference>
<accession>A0A6A1WJF6</accession>